<dbReference type="Proteomes" id="UP000580250">
    <property type="component" value="Unassembled WGS sequence"/>
</dbReference>
<sequence>MSKRTIPSLHLEEVLVNEAHHAEDENLEVFIEIIKTIFNRQSLQIKEREKH</sequence>
<organism evidence="1 2">
    <name type="scientific">Meloidogyne enterolobii</name>
    <name type="common">Root-knot nematode worm</name>
    <name type="synonym">Meloidogyne mayaguensis</name>
    <dbReference type="NCBI Taxonomy" id="390850"/>
    <lineage>
        <taxon>Eukaryota</taxon>
        <taxon>Metazoa</taxon>
        <taxon>Ecdysozoa</taxon>
        <taxon>Nematoda</taxon>
        <taxon>Chromadorea</taxon>
        <taxon>Rhabditida</taxon>
        <taxon>Tylenchina</taxon>
        <taxon>Tylenchomorpha</taxon>
        <taxon>Tylenchoidea</taxon>
        <taxon>Meloidogynidae</taxon>
        <taxon>Meloidogyninae</taxon>
        <taxon>Meloidogyne</taxon>
    </lineage>
</organism>
<dbReference type="AlphaFoldDB" id="A0A6V7XZH9"/>
<accession>A0A6V7XZH9</accession>
<comment type="caution">
    <text evidence="1">The sequence shown here is derived from an EMBL/GenBank/DDBJ whole genome shotgun (WGS) entry which is preliminary data.</text>
</comment>
<reference evidence="1 2" key="1">
    <citation type="submission" date="2020-08" db="EMBL/GenBank/DDBJ databases">
        <authorList>
            <person name="Koutsovoulos G."/>
            <person name="Danchin GJ E."/>
        </authorList>
    </citation>
    <scope>NUCLEOTIDE SEQUENCE [LARGE SCALE GENOMIC DNA]</scope>
</reference>
<gene>
    <name evidence="1" type="ORF">MENT_LOCUS58469</name>
</gene>
<protein>
    <submittedName>
        <fullName evidence="1">Uncharacterized protein</fullName>
    </submittedName>
</protein>
<evidence type="ECO:0000313" key="1">
    <source>
        <dbReference type="EMBL" id="CAD2204716.1"/>
    </source>
</evidence>
<proteinExistence type="predicted"/>
<evidence type="ECO:0000313" key="2">
    <source>
        <dbReference type="Proteomes" id="UP000580250"/>
    </source>
</evidence>
<name>A0A6V7XZH9_MELEN</name>
<dbReference type="EMBL" id="CAJEWN010002654">
    <property type="protein sequence ID" value="CAD2204716.1"/>
    <property type="molecule type" value="Genomic_DNA"/>
</dbReference>